<sequence length="828" mass="91105">MATETRSHNGCWSCRLRKKKCDERRPICTECMCVGLECHGFGEKPEWMDRGARQKAQAAKMKQKVAQVTRSRRMNQIRDQHESSTKRQQSNMNTSTANYSGATAATDTASSSKTNSTTVTRNNSMSSLPNMATGTSSTIHVQIPNVNSHIFTSNNHSGFQHNISHFSPPASYDSLSSTLDSLTDFPPMPGFHDLDFLTDHNFELEIPDFDSERSTNSAAEEPTQLAMNHAGITMRDLNLPPTIHGQILTATDHQTLQTTIKTITPTPTPIQTPPNLDYSTSWNSSSATSAAANTNNISMLPITNIQEAILFANYLDKVFPWQFPFCAYSRDGPARHGANGSKFDQGHYIWLMSKWRPLFLASLALSSSFSKRPNSGLRAAKEEDKSGPGDGDGMERYEIATQELQRNINAFGGVHNSEDDVAMLACLVSFIHLGMLHPTQIDWNAHLKAGTSLITPWVQHRSLLDKDQHMSKSTAESARVFFTTCIIRFDILSSLTNDSSPALAESYKTLLSNSIVNLEPVSGCQNWVFALLLQVYDLRDWKRSTRAAGLLSLWELTSKANTIQTELERNISRNQEIINKLLPKHEDDAARNGIFTLAIDLDMNMDLDNQHSNTEHKDPQTNIDIHLITQAFATALSVLLEVIVSGAYPQLPEIKHKVGRAIDAFHQVAQQSSAELIESALCWPLFVVAAVVEEDSVHQAQIRNLLGQNTLHAQNGKRFRTQSTSAAAMLLTPISPTTDQMQNIASAQGNTCGNRLSGIQDLLERCWRARANGEIRDDGFDYTGIGGYLRRYARCRSSSAGVGGGKGDTTMDGLGLGGGGGGCDVLIA</sequence>
<evidence type="ECO:0000256" key="4">
    <source>
        <dbReference type="ARBA" id="ARBA00023125"/>
    </source>
</evidence>
<protein>
    <submittedName>
        <fullName evidence="9">Fungal-specific transcription factor domain-containing protein</fullName>
    </submittedName>
</protein>
<dbReference type="PROSITE" id="PS00463">
    <property type="entry name" value="ZN2_CY6_FUNGAL_1"/>
    <property type="match status" value="1"/>
</dbReference>
<dbReference type="GO" id="GO:0000976">
    <property type="term" value="F:transcription cis-regulatory region binding"/>
    <property type="evidence" value="ECO:0007669"/>
    <property type="project" value="TreeGrafter"/>
</dbReference>
<feature type="compositionally biased region" description="Basic and acidic residues" evidence="7">
    <location>
        <begin position="76"/>
        <end position="85"/>
    </location>
</feature>
<reference evidence="9" key="2">
    <citation type="submission" date="2023-05" db="EMBL/GenBank/DDBJ databases">
        <authorList>
            <consortium name="Lawrence Berkeley National Laboratory"/>
            <person name="Steindorff A."/>
            <person name="Hensen N."/>
            <person name="Bonometti L."/>
            <person name="Westerberg I."/>
            <person name="Brannstrom I.O."/>
            <person name="Guillou S."/>
            <person name="Cros-Aarteil S."/>
            <person name="Calhoun S."/>
            <person name="Haridas S."/>
            <person name="Kuo A."/>
            <person name="Mondo S."/>
            <person name="Pangilinan J."/>
            <person name="Riley R."/>
            <person name="Labutti K."/>
            <person name="Andreopoulos B."/>
            <person name="Lipzen A."/>
            <person name="Chen C."/>
            <person name="Yanf M."/>
            <person name="Daum C."/>
            <person name="Ng V."/>
            <person name="Clum A."/>
            <person name="Ohm R."/>
            <person name="Martin F."/>
            <person name="Silar P."/>
            <person name="Natvig D."/>
            <person name="Lalanne C."/>
            <person name="Gautier V."/>
            <person name="Ament-Velasquez S.L."/>
            <person name="Kruys A."/>
            <person name="Hutchinson M.I."/>
            <person name="Powell A.J."/>
            <person name="Barry K."/>
            <person name="Miller A.N."/>
            <person name="Grigoriev I.V."/>
            <person name="Debuchy R."/>
            <person name="Gladieux P."/>
            <person name="Thoren M.H."/>
            <person name="Johannesson H."/>
        </authorList>
    </citation>
    <scope>NUCLEOTIDE SEQUENCE</scope>
    <source>
        <strain evidence="9">PSN293</strain>
    </source>
</reference>
<dbReference type="PROSITE" id="PS50048">
    <property type="entry name" value="ZN2_CY6_FUNGAL_2"/>
    <property type="match status" value="1"/>
</dbReference>
<feature type="region of interest" description="Disordered" evidence="7">
    <location>
        <begin position="369"/>
        <end position="394"/>
    </location>
</feature>
<organism evidence="9 10">
    <name type="scientific">Rhypophila decipiens</name>
    <dbReference type="NCBI Taxonomy" id="261697"/>
    <lineage>
        <taxon>Eukaryota</taxon>
        <taxon>Fungi</taxon>
        <taxon>Dikarya</taxon>
        <taxon>Ascomycota</taxon>
        <taxon>Pezizomycotina</taxon>
        <taxon>Sordariomycetes</taxon>
        <taxon>Sordariomycetidae</taxon>
        <taxon>Sordariales</taxon>
        <taxon>Naviculisporaceae</taxon>
        <taxon>Rhypophila</taxon>
    </lineage>
</organism>
<comment type="subcellular location">
    <subcellularLocation>
        <location evidence="1">Nucleus</location>
    </subcellularLocation>
</comment>
<evidence type="ECO:0000256" key="7">
    <source>
        <dbReference type="SAM" id="MobiDB-lite"/>
    </source>
</evidence>
<keyword evidence="3" id="KW-0805">Transcription regulation</keyword>
<feature type="region of interest" description="Disordered" evidence="7">
    <location>
        <begin position="50"/>
        <end position="129"/>
    </location>
</feature>
<dbReference type="Proteomes" id="UP001301769">
    <property type="component" value="Unassembled WGS sequence"/>
</dbReference>
<feature type="compositionally biased region" description="Low complexity" evidence="7">
    <location>
        <begin position="54"/>
        <end position="68"/>
    </location>
</feature>
<feature type="compositionally biased region" description="Polar residues" evidence="7">
    <location>
        <begin position="86"/>
        <end position="99"/>
    </location>
</feature>
<evidence type="ECO:0000256" key="6">
    <source>
        <dbReference type="ARBA" id="ARBA00023242"/>
    </source>
</evidence>
<dbReference type="SMART" id="SM00066">
    <property type="entry name" value="GAL4"/>
    <property type="match status" value="1"/>
</dbReference>
<feature type="compositionally biased region" description="Basic and acidic residues" evidence="7">
    <location>
        <begin position="379"/>
        <end position="394"/>
    </location>
</feature>
<dbReference type="InterPro" id="IPR036864">
    <property type="entry name" value="Zn2-C6_fun-type_DNA-bd_sf"/>
</dbReference>
<name>A0AAN7B4Q8_9PEZI</name>
<dbReference type="PANTHER" id="PTHR37534">
    <property type="entry name" value="TRANSCRIPTIONAL ACTIVATOR PROTEIN UGA3"/>
    <property type="match status" value="1"/>
</dbReference>
<dbReference type="InterPro" id="IPR001138">
    <property type="entry name" value="Zn2Cys6_DnaBD"/>
</dbReference>
<dbReference type="Pfam" id="PF00172">
    <property type="entry name" value="Zn_clus"/>
    <property type="match status" value="1"/>
</dbReference>
<keyword evidence="10" id="KW-1185">Reference proteome</keyword>
<accession>A0AAN7B4Q8</accession>
<dbReference type="SUPFAM" id="SSF57701">
    <property type="entry name" value="Zn2/Cys6 DNA-binding domain"/>
    <property type="match status" value="1"/>
</dbReference>
<dbReference type="GO" id="GO:0005634">
    <property type="term" value="C:nucleus"/>
    <property type="evidence" value="ECO:0007669"/>
    <property type="project" value="UniProtKB-SubCell"/>
</dbReference>
<dbReference type="GO" id="GO:0000981">
    <property type="term" value="F:DNA-binding transcription factor activity, RNA polymerase II-specific"/>
    <property type="evidence" value="ECO:0007669"/>
    <property type="project" value="InterPro"/>
</dbReference>
<dbReference type="GO" id="GO:0045944">
    <property type="term" value="P:positive regulation of transcription by RNA polymerase II"/>
    <property type="evidence" value="ECO:0007669"/>
    <property type="project" value="TreeGrafter"/>
</dbReference>
<dbReference type="AlphaFoldDB" id="A0AAN7B4Q8"/>
<feature type="compositionally biased region" description="Low complexity" evidence="7">
    <location>
        <begin position="100"/>
        <end position="127"/>
    </location>
</feature>
<feature type="domain" description="Zn(2)-C6 fungal-type" evidence="8">
    <location>
        <begin position="10"/>
        <end position="38"/>
    </location>
</feature>
<dbReference type="Pfam" id="PF11951">
    <property type="entry name" value="Fungal_trans_2"/>
    <property type="match status" value="1"/>
</dbReference>
<dbReference type="EMBL" id="MU858181">
    <property type="protein sequence ID" value="KAK4210219.1"/>
    <property type="molecule type" value="Genomic_DNA"/>
</dbReference>
<evidence type="ECO:0000259" key="8">
    <source>
        <dbReference type="PROSITE" id="PS50048"/>
    </source>
</evidence>
<keyword evidence="4" id="KW-0238">DNA-binding</keyword>
<evidence type="ECO:0000313" key="9">
    <source>
        <dbReference type="EMBL" id="KAK4210219.1"/>
    </source>
</evidence>
<evidence type="ECO:0000256" key="3">
    <source>
        <dbReference type="ARBA" id="ARBA00023015"/>
    </source>
</evidence>
<dbReference type="Gene3D" id="4.10.240.10">
    <property type="entry name" value="Zn(2)-C6 fungal-type DNA-binding domain"/>
    <property type="match status" value="1"/>
</dbReference>
<keyword evidence="5" id="KW-0804">Transcription</keyword>
<proteinExistence type="predicted"/>
<dbReference type="CDD" id="cd00067">
    <property type="entry name" value="GAL4"/>
    <property type="match status" value="1"/>
</dbReference>
<keyword evidence="2" id="KW-0862">Zinc</keyword>
<reference evidence="9" key="1">
    <citation type="journal article" date="2023" name="Mol. Phylogenet. Evol.">
        <title>Genome-scale phylogeny and comparative genomics of the fungal order Sordariales.</title>
        <authorList>
            <person name="Hensen N."/>
            <person name="Bonometti L."/>
            <person name="Westerberg I."/>
            <person name="Brannstrom I.O."/>
            <person name="Guillou S."/>
            <person name="Cros-Aarteil S."/>
            <person name="Calhoun S."/>
            <person name="Haridas S."/>
            <person name="Kuo A."/>
            <person name="Mondo S."/>
            <person name="Pangilinan J."/>
            <person name="Riley R."/>
            <person name="LaButti K."/>
            <person name="Andreopoulos B."/>
            <person name="Lipzen A."/>
            <person name="Chen C."/>
            <person name="Yan M."/>
            <person name="Daum C."/>
            <person name="Ng V."/>
            <person name="Clum A."/>
            <person name="Steindorff A."/>
            <person name="Ohm R.A."/>
            <person name="Martin F."/>
            <person name="Silar P."/>
            <person name="Natvig D.O."/>
            <person name="Lalanne C."/>
            <person name="Gautier V."/>
            <person name="Ament-Velasquez S.L."/>
            <person name="Kruys A."/>
            <person name="Hutchinson M.I."/>
            <person name="Powell A.J."/>
            <person name="Barry K."/>
            <person name="Miller A.N."/>
            <person name="Grigoriev I.V."/>
            <person name="Debuchy R."/>
            <person name="Gladieux P."/>
            <person name="Hiltunen Thoren M."/>
            <person name="Johannesson H."/>
        </authorList>
    </citation>
    <scope>NUCLEOTIDE SEQUENCE</scope>
    <source>
        <strain evidence="9">PSN293</strain>
    </source>
</reference>
<evidence type="ECO:0000313" key="10">
    <source>
        <dbReference type="Proteomes" id="UP001301769"/>
    </source>
</evidence>
<comment type="caution">
    <text evidence="9">The sequence shown here is derived from an EMBL/GenBank/DDBJ whole genome shotgun (WGS) entry which is preliminary data.</text>
</comment>
<dbReference type="PANTHER" id="PTHR37534:SF26">
    <property type="entry name" value="TRANSCRIPTION FACTOR, PUTATIVE-RELATED"/>
    <property type="match status" value="1"/>
</dbReference>
<gene>
    <name evidence="9" type="ORF">QBC37DRAFT_390650</name>
</gene>
<dbReference type="GO" id="GO:0008270">
    <property type="term" value="F:zinc ion binding"/>
    <property type="evidence" value="ECO:0007669"/>
    <property type="project" value="InterPro"/>
</dbReference>
<evidence type="ECO:0000256" key="5">
    <source>
        <dbReference type="ARBA" id="ARBA00023163"/>
    </source>
</evidence>
<dbReference type="InterPro" id="IPR021858">
    <property type="entry name" value="Fun_TF"/>
</dbReference>
<evidence type="ECO:0000256" key="1">
    <source>
        <dbReference type="ARBA" id="ARBA00004123"/>
    </source>
</evidence>
<keyword evidence="6" id="KW-0539">Nucleus</keyword>
<evidence type="ECO:0000256" key="2">
    <source>
        <dbReference type="ARBA" id="ARBA00022833"/>
    </source>
</evidence>